<dbReference type="EMBL" id="MLQS01000001">
    <property type="protein sequence ID" value="OIJ21524.1"/>
    <property type="molecule type" value="Genomic_DNA"/>
</dbReference>
<dbReference type="Proteomes" id="UP000180057">
    <property type="component" value="Unassembled WGS sequence"/>
</dbReference>
<comment type="caution">
    <text evidence="1">The sequence shown here is derived from an EMBL/GenBank/DDBJ whole genome shotgun (WGS) entry which is preliminary data.</text>
</comment>
<accession>A0A1S2MAC0</accession>
<dbReference type="GO" id="GO:0030527">
    <property type="term" value="F:structural constituent of chromatin"/>
    <property type="evidence" value="ECO:0007669"/>
    <property type="project" value="InterPro"/>
</dbReference>
<dbReference type="AlphaFoldDB" id="A0A1S2MAC0"/>
<protein>
    <submittedName>
        <fullName evidence="1">Uncharacterized protein</fullName>
    </submittedName>
</protein>
<name>A0A1S2MAC0_9BACI</name>
<dbReference type="InterPro" id="IPR010992">
    <property type="entry name" value="IHF-like_DNA-bd_dom_sf"/>
</dbReference>
<keyword evidence="2" id="KW-1185">Reference proteome</keyword>
<proteinExistence type="predicted"/>
<dbReference type="Gene3D" id="4.10.520.10">
    <property type="entry name" value="IHF-like DNA-binding proteins"/>
    <property type="match status" value="1"/>
</dbReference>
<dbReference type="OrthoDB" id="997940at2"/>
<dbReference type="InterPro" id="IPR000119">
    <property type="entry name" value="Hist_DNA-bd"/>
</dbReference>
<dbReference type="STRING" id="472963.BKP45_01790"/>
<dbReference type="Pfam" id="PF00216">
    <property type="entry name" value="Bac_DNA_binding"/>
    <property type="match status" value="1"/>
</dbReference>
<dbReference type="GO" id="GO:0003677">
    <property type="term" value="F:DNA binding"/>
    <property type="evidence" value="ECO:0007669"/>
    <property type="project" value="InterPro"/>
</dbReference>
<organism evidence="1 2">
    <name type="scientific">Anaerobacillus alkalidiazotrophicus</name>
    <dbReference type="NCBI Taxonomy" id="472963"/>
    <lineage>
        <taxon>Bacteria</taxon>
        <taxon>Bacillati</taxon>
        <taxon>Bacillota</taxon>
        <taxon>Bacilli</taxon>
        <taxon>Bacillales</taxon>
        <taxon>Bacillaceae</taxon>
        <taxon>Anaerobacillus</taxon>
    </lineage>
</organism>
<evidence type="ECO:0000313" key="1">
    <source>
        <dbReference type="EMBL" id="OIJ21524.1"/>
    </source>
</evidence>
<dbReference type="SUPFAM" id="SSF47729">
    <property type="entry name" value="IHF-like DNA-binding proteins"/>
    <property type="match status" value="1"/>
</dbReference>
<sequence length="61" mass="6752">MNKLEVAGKVSEKSGVNIIDCKKVIDAFEEVLSDELSNSGDISSAFDKVYNVLSFLKNKKR</sequence>
<evidence type="ECO:0000313" key="2">
    <source>
        <dbReference type="Proteomes" id="UP000180057"/>
    </source>
</evidence>
<reference evidence="1 2" key="1">
    <citation type="submission" date="2016-10" db="EMBL/GenBank/DDBJ databases">
        <title>Draft genome sequences of four alkaliphilic bacteria belonging to the Anaerobacillus genus.</title>
        <authorList>
            <person name="Bassil N.M."/>
            <person name="Lloyd J.R."/>
        </authorList>
    </citation>
    <scope>NUCLEOTIDE SEQUENCE [LARGE SCALE GENOMIC DNA]</scope>
    <source>
        <strain evidence="1 2">DSM 22531</strain>
    </source>
</reference>
<dbReference type="RefSeq" id="WP_071388137.1">
    <property type="nucleotide sequence ID" value="NZ_MLQS01000001.1"/>
</dbReference>
<gene>
    <name evidence="1" type="ORF">BKP45_01790</name>
</gene>